<comment type="miscellaneous">
    <text evidence="11">A single active site specifically recognizes both ATP and CTP and is responsible for their addition.</text>
</comment>
<keyword evidence="8 11" id="KW-0067">ATP-binding</keyword>
<evidence type="ECO:0000256" key="5">
    <source>
        <dbReference type="ARBA" id="ARBA00022723"/>
    </source>
</evidence>
<keyword evidence="9 11" id="KW-0460">Magnesium</keyword>
<evidence type="ECO:0000259" key="12">
    <source>
        <dbReference type="Pfam" id="PF01743"/>
    </source>
</evidence>
<feature type="binding site" evidence="11">
    <location>
        <position position="110"/>
    </location>
    <ligand>
        <name>CTP</name>
        <dbReference type="ChEBI" id="CHEBI:37563"/>
    </ligand>
</feature>
<feature type="binding site" evidence="11">
    <location>
        <position position="162"/>
    </location>
    <ligand>
        <name>ATP</name>
        <dbReference type="ChEBI" id="CHEBI:30616"/>
    </ligand>
</feature>
<keyword evidence="4 11" id="KW-0548">Nucleotidyltransferase</keyword>
<evidence type="ECO:0000256" key="6">
    <source>
        <dbReference type="ARBA" id="ARBA00022741"/>
    </source>
</evidence>
<feature type="binding site" evidence="11">
    <location>
        <position position="153"/>
    </location>
    <ligand>
        <name>CTP</name>
        <dbReference type="ChEBI" id="CHEBI:37563"/>
    </ligand>
</feature>
<dbReference type="Gene3D" id="3.30.460.10">
    <property type="entry name" value="Beta Polymerase, domain 2"/>
    <property type="match status" value="1"/>
</dbReference>
<feature type="binding site" evidence="11">
    <location>
        <position position="26"/>
    </location>
    <ligand>
        <name>ATP</name>
        <dbReference type="ChEBI" id="CHEBI:30616"/>
    </ligand>
</feature>
<evidence type="ECO:0000256" key="10">
    <source>
        <dbReference type="ARBA" id="ARBA00022884"/>
    </source>
</evidence>
<dbReference type="GO" id="GO:0005524">
    <property type="term" value="F:ATP binding"/>
    <property type="evidence" value="ECO:0007669"/>
    <property type="project" value="UniProtKB-UniRule"/>
</dbReference>
<keyword evidence="6 11" id="KW-0547">Nucleotide-binding</keyword>
<evidence type="ECO:0000313" key="15">
    <source>
        <dbReference type="EMBL" id="MCP8968778.1"/>
    </source>
</evidence>
<feature type="domain" description="Poly A polymerase head" evidence="12">
    <location>
        <begin position="21"/>
        <end position="140"/>
    </location>
</feature>
<dbReference type="CDD" id="cd05398">
    <property type="entry name" value="NT_ClassII-CCAase"/>
    <property type="match status" value="1"/>
</dbReference>
<dbReference type="SUPFAM" id="SSF81891">
    <property type="entry name" value="Poly A polymerase C-terminal region-like"/>
    <property type="match status" value="1"/>
</dbReference>
<keyword evidence="16" id="KW-1185">Reference proteome</keyword>
<dbReference type="GO" id="GO:0000049">
    <property type="term" value="F:tRNA binding"/>
    <property type="evidence" value="ECO:0007669"/>
    <property type="project" value="UniProtKB-UniRule"/>
</dbReference>
<feature type="domain" description="CCA-adding enzyme C-terminal" evidence="14">
    <location>
        <begin position="244"/>
        <end position="386"/>
    </location>
</feature>
<organism evidence="15 16">
    <name type="scientific">Ectobacillus ponti</name>
    <dbReference type="NCBI Taxonomy" id="2961894"/>
    <lineage>
        <taxon>Bacteria</taxon>
        <taxon>Bacillati</taxon>
        <taxon>Bacillota</taxon>
        <taxon>Bacilli</taxon>
        <taxon>Bacillales</taxon>
        <taxon>Bacillaceae</taxon>
        <taxon>Ectobacillus</taxon>
    </lineage>
</organism>
<dbReference type="SUPFAM" id="SSF81301">
    <property type="entry name" value="Nucleotidyltransferase"/>
    <property type="match status" value="1"/>
</dbReference>
<reference evidence="15" key="1">
    <citation type="submission" date="2022-07" db="EMBL/GenBank/DDBJ databases">
        <authorList>
            <person name="Li W.-J."/>
            <person name="Deng Q.-Q."/>
        </authorList>
    </citation>
    <scope>NUCLEOTIDE SEQUENCE</scope>
    <source>
        <strain evidence="15">SYSU M60031</strain>
    </source>
</reference>
<dbReference type="InterPro" id="IPR032810">
    <property type="entry name" value="CCA-adding_enz_C"/>
</dbReference>
<dbReference type="GO" id="GO:0004810">
    <property type="term" value="F:CCA tRNA nucleotidyltransferase activity"/>
    <property type="evidence" value="ECO:0007669"/>
    <property type="project" value="UniProtKB-UniRule"/>
</dbReference>
<feature type="binding site" evidence="11">
    <location>
        <position position="110"/>
    </location>
    <ligand>
        <name>ATP</name>
        <dbReference type="ChEBI" id="CHEBI:30616"/>
    </ligand>
</feature>
<evidence type="ECO:0000313" key="16">
    <source>
        <dbReference type="Proteomes" id="UP001156102"/>
    </source>
</evidence>
<dbReference type="HAMAP" id="MF_01263">
    <property type="entry name" value="CCA_bact_type3"/>
    <property type="match status" value="1"/>
</dbReference>
<dbReference type="InterPro" id="IPR002646">
    <property type="entry name" value="PolA_pol_head_dom"/>
</dbReference>
<keyword evidence="7 11" id="KW-0692">RNA repair</keyword>
<dbReference type="InterPro" id="IPR050264">
    <property type="entry name" value="Bact_CCA-adding_enz_type3_sf"/>
</dbReference>
<comment type="caution">
    <text evidence="15">The sequence shown here is derived from an EMBL/GenBank/DDBJ whole genome shotgun (WGS) entry which is preliminary data.</text>
</comment>
<dbReference type="Proteomes" id="UP001156102">
    <property type="component" value="Unassembled WGS sequence"/>
</dbReference>
<feature type="binding site" evidence="11">
    <location>
        <position position="162"/>
    </location>
    <ligand>
        <name>CTP</name>
        <dbReference type="ChEBI" id="CHEBI:37563"/>
    </ligand>
</feature>
<dbReference type="Gene3D" id="1.20.58.560">
    <property type="match status" value="1"/>
</dbReference>
<keyword evidence="3 11" id="KW-0819">tRNA processing</keyword>
<evidence type="ECO:0000256" key="8">
    <source>
        <dbReference type="ARBA" id="ARBA00022840"/>
    </source>
</evidence>
<dbReference type="Gene3D" id="1.10.246.80">
    <property type="match status" value="1"/>
</dbReference>
<keyword evidence="10 11" id="KW-0694">RNA-binding</keyword>
<comment type="catalytic activity">
    <reaction evidence="11">
        <text>a tRNA with a 3' CCA end + 2 CTP + ATP = a tRNA with a 3' CCACCA end + 3 diphosphate</text>
        <dbReference type="Rhea" id="RHEA:76235"/>
        <dbReference type="Rhea" id="RHEA-COMP:10468"/>
        <dbReference type="Rhea" id="RHEA-COMP:18655"/>
        <dbReference type="ChEBI" id="CHEBI:30616"/>
        <dbReference type="ChEBI" id="CHEBI:33019"/>
        <dbReference type="ChEBI" id="CHEBI:37563"/>
        <dbReference type="ChEBI" id="CHEBI:83071"/>
        <dbReference type="ChEBI" id="CHEBI:195187"/>
    </reaction>
</comment>
<dbReference type="EMBL" id="JANCLT010000004">
    <property type="protein sequence ID" value="MCP8968778.1"/>
    <property type="molecule type" value="Genomic_DNA"/>
</dbReference>
<dbReference type="InterPro" id="IPR043519">
    <property type="entry name" value="NT_sf"/>
</dbReference>
<proteinExistence type="inferred from homology"/>
<gene>
    <name evidence="11" type="primary">cca</name>
    <name evidence="15" type="ORF">NK662_09525</name>
</gene>
<evidence type="ECO:0000259" key="14">
    <source>
        <dbReference type="Pfam" id="PF13735"/>
    </source>
</evidence>
<keyword evidence="2 11" id="KW-0808">Transferase</keyword>
<name>A0AA41X7V3_9BACI</name>
<dbReference type="GO" id="GO:0042245">
    <property type="term" value="P:RNA repair"/>
    <property type="evidence" value="ECO:0007669"/>
    <property type="project" value="UniProtKB-KW"/>
</dbReference>
<dbReference type="PANTHER" id="PTHR46173:SF1">
    <property type="entry name" value="CCA TRNA NUCLEOTIDYLTRANSFERASE 1, MITOCHONDRIAL"/>
    <property type="match status" value="1"/>
</dbReference>
<feature type="binding site" evidence="11">
    <location>
        <position position="41"/>
    </location>
    <ligand>
        <name>Mg(2+)</name>
        <dbReference type="ChEBI" id="CHEBI:18420"/>
    </ligand>
</feature>
<comment type="similarity">
    <text evidence="11">Belongs to the tRNA nucleotidyltransferase/poly(A) polymerase family. Bacterial CCA-adding enzyme type 3 subfamily.</text>
</comment>
<comment type="cofactor">
    <cofactor evidence="1 11">
        <name>Mg(2+)</name>
        <dbReference type="ChEBI" id="CHEBI:18420"/>
    </cofactor>
</comment>
<dbReference type="RefSeq" id="WP_254758694.1">
    <property type="nucleotide sequence ID" value="NZ_JANCLT010000004.1"/>
</dbReference>
<protein>
    <recommendedName>
        <fullName evidence="11">CCA-adding enzyme</fullName>
        <ecNumber evidence="11">2.7.7.72</ecNumber>
    </recommendedName>
    <alternativeName>
        <fullName evidence="11">CCA tRNA nucleotidyltransferase</fullName>
    </alternativeName>
    <alternativeName>
        <fullName evidence="11">tRNA CCA-pyrophosphorylase</fullName>
    </alternativeName>
    <alternativeName>
        <fullName evidence="11">tRNA adenylyl-/cytidylyl- transferase</fullName>
    </alternativeName>
    <alternativeName>
        <fullName evidence="11">tRNA nucleotidyltransferase</fullName>
    </alternativeName>
    <alternativeName>
        <fullName evidence="11">tRNA-NT</fullName>
    </alternativeName>
</protein>
<dbReference type="GO" id="GO:0000287">
    <property type="term" value="F:magnesium ion binding"/>
    <property type="evidence" value="ECO:0007669"/>
    <property type="project" value="UniProtKB-UniRule"/>
</dbReference>
<dbReference type="Pfam" id="PF13735">
    <property type="entry name" value="tRNA_NucTran2_2"/>
    <property type="match status" value="1"/>
</dbReference>
<dbReference type="InterPro" id="IPR023068">
    <property type="entry name" value="CCA-adding_enz_firmicutes"/>
</dbReference>
<comment type="subunit">
    <text evidence="11">Homodimer.</text>
</comment>
<feature type="binding site" evidence="11">
    <location>
        <position position="153"/>
    </location>
    <ligand>
        <name>ATP</name>
        <dbReference type="ChEBI" id="CHEBI:30616"/>
    </ligand>
</feature>
<evidence type="ECO:0000256" key="1">
    <source>
        <dbReference type="ARBA" id="ARBA00001946"/>
    </source>
</evidence>
<feature type="binding site" evidence="11">
    <location>
        <position position="29"/>
    </location>
    <ligand>
        <name>ATP</name>
        <dbReference type="ChEBI" id="CHEBI:30616"/>
    </ligand>
</feature>
<evidence type="ECO:0000256" key="4">
    <source>
        <dbReference type="ARBA" id="ARBA00022695"/>
    </source>
</evidence>
<evidence type="ECO:0000256" key="11">
    <source>
        <dbReference type="HAMAP-Rule" id="MF_01263"/>
    </source>
</evidence>
<feature type="binding site" evidence="11">
    <location>
        <position position="156"/>
    </location>
    <ligand>
        <name>ATP</name>
        <dbReference type="ChEBI" id="CHEBI:30616"/>
    </ligand>
</feature>
<feature type="binding site" evidence="11">
    <location>
        <position position="39"/>
    </location>
    <ligand>
        <name>Mg(2+)</name>
        <dbReference type="ChEBI" id="CHEBI:18420"/>
    </ligand>
</feature>
<dbReference type="AlphaFoldDB" id="A0AA41X7V3"/>
<comment type="function">
    <text evidence="11">Catalyzes the addition and repair of the essential 3'-terminal CCA sequence in tRNAs without using a nucleic acid template. Adds these three nucleotides in the order of C, C, and A to the tRNA nucleotide-73, using CTP and ATP as substrates and producing inorganic pyrophosphate. tRNA 3'-terminal CCA addition is required both for tRNA processing and repair. Also involved in tRNA surveillance by mediating tandem CCA addition to generate a CCACCA at the 3' terminus of unstable tRNAs. While stable tRNAs receive only 3'-terminal CCA, unstable tRNAs are marked with CCACCA and rapidly degraded.</text>
</comment>
<feature type="binding site" evidence="11">
    <location>
        <position position="156"/>
    </location>
    <ligand>
        <name>CTP</name>
        <dbReference type="ChEBI" id="CHEBI:37563"/>
    </ligand>
</feature>
<evidence type="ECO:0000256" key="3">
    <source>
        <dbReference type="ARBA" id="ARBA00022694"/>
    </source>
</evidence>
<feature type="domain" description="tRNA nucleotidyltransferase/poly(A) polymerase RNA and SrmB- binding" evidence="13">
    <location>
        <begin position="168"/>
        <end position="227"/>
    </location>
</feature>
<keyword evidence="5 11" id="KW-0479">Metal-binding</keyword>
<dbReference type="Pfam" id="PF01743">
    <property type="entry name" value="PolyA_pol"/>
    <property type="match status" value="1"/>
</dbReference>
<dbReference type="GO" id="GO:0001680">
    <property type="term" value="P:tRNA 3'-terminal CCA addition"/>
    <property type="evidence" value="ECO:0007669"/>
    <property type="project" value="UniProtKB-UniRule"/>
</dbReference>
<evidence type="ECO:0000256" key="7">
    <source>
        <dbReference type="ARBA" id="ARBA00022800"/>
    </source>
</evidence>
<sequence>MEQFKQAARILRTLRENGFEAYFVGGSVRDYLLQRPIGDIDIATAALPEEVMRLFPKHVPVGLQHGTVVVLQEGIPYEVTTFRTEAGYEDFRRPSEVVFVRSLTEDLKRRDFTMNAIAMREDGTIVDPFCGRQALERRLIETVGQADERFQEDALRMMRGIRFVSTLDFTLCPRTETAIRTHRHLLQHIAVERMAVEFTKLLLGPAVSQALQLLVQTKLHEHLPLLEQKGEELLEAAGHNWAGIQTETEAWALIIWMAKADAEDVCRQWKLPNRRLKEILEVLRVLQQRLNQPLSAYLLYQAGEETAMMAERLLAAVKGTAPDAESIRRLYKQLPMHSRQDMQVTGRDILSWSDKPAGPWVADCLAAAEREIVSGSLVNEKERIKGWLKQCNLL</sequence>
<dbReference type="Gene3D" id="1.10.110.30">
    <property type="match status" value="1"/>
</dbReference>
<comment type="catalytic activity">
    <reaction evidence="11">
        <text>a tRNA precursor + 2 CTP + ATP = a tRNA with a 3' CCA end + 3 diphosphate</text>
        <dbReference type="Rhea" id="RHEA:14433"/>
        <dbReference type="Rhea" id="RHEA-COMP:10465"/>
        <dbReference type="Rhea" id="RHEA-COMP:10468"/>
        <dbReference type="ChEBI" id="CHEBI:30616"/>
        <dbReference type="ChEBI" id="CHEBI:33019"/>
        <dbReference type="ChEBI" id="CHEBI:37563"/>
        <dbReference type="ChEBI" id="CHEBI:74896"/>
        <dbReference type="ChEBI" id="CHEBI:83071"/>
        <dbReference type="EC" id="2.7.7.72"/>
    </reaction>
</comment>
<evidence type="ECO:0000256" key="2">
    <source>
        <dbReference type="ARBA" id="ARBA00022679"/>
    </source>
</evidence>
<evidence type="ECO:0000256" key="9">
    <source>
        <dbReference type="ARBA" id="ARBA00022842"/>
    </source>
</evidence>
<dbReference type="InterPro" id="IPR032828">
    <property type="entry name" value="PolyA_RNA-bd"/>
</dbReference>
<feature type="binding site" evidence="11">
    <location>
        <position position="159"/>
    </location>
    <ligand>
        <name>ATP</name>
        <dbReference type="ChEBI" id="CHEBI:30616"/>
    </ligand>
</feature>
<dbReference type="EC" id="2.7.7.72" evidence="11"/>
<evidence type="ECO:0000259" key="13">
    <source>
        <dbReference type="Pfam" id="PF12627"/>
    </source>
</evidence>
<feature type="binding site" evidence="11">
    <location>
        <position position="159"/>
    </location>
    <ligand>
        <name>CTP</name>
        <dbReference type="ChEBI" id="CHEBI:37563"/>
    </ligand>
</feature>
<feature type="binding site" evidence="11">
    <location>
        <position position="26"/>
    </location>
    <ligand>
        <name>CTP</name>
        <dbReference type="ChEBI" id="CHEBI:37563"/>
    </ligand>
</feature>
<accession>A0AA41X7V3</accession>
<feature type="binding site" evidence="11">
    <location>
        <position position="29"/>
    </location>
    <ligand>
        <name>CTP</name>
        <dbReference type="ChEBI" id="CHEBI:37563"/>
    </ligand>
</feature>
<dbReference type="Pfam" id="PF12627">
    <property type="entry name" value="PolyA_pol_RNAbd"/>
    <property type="match status" value="1"/>
</dbReference>
<dbReference type="PANTHER" id="PTHR46173">
    <property type="entry name" value="CCA TRNA NUCLEOTIDYLTRANSFERASE 1, MITOCHONDRIAL"/>
    <property type="match status" value="1"/>
</dbReference>
<dbReference type="NCBIfam" id="NF009814">
    <property type="entry name" value="PRK13299.1"/>
    <property type="match status" value="1"/>
</dbReference>